<keyword evidence="4" id="KW-0732">Signal</keyword>
<dbReference type="InterPro" id="IPR011150">
    <property type="entry name" value="Cutinase_monf"/>
</dbReference>
<evidence type="ECO:0000256" key="6">
    <source>
        <dbReference type="ARBA" id="ARBA00023157"/>
    </source>
</evidence>
<comment type="caution">
    <text evidence="10">The sequence shown here is derived from an EMBL/GenBank/DDBJ whole genome shotgun (WGS) entry which is preliminary data.</text>
</comment>
<dbReference type="PANTHER" id="PTHR48250:SF1">
    <property type="entry name" value="CUTINASE"/>
    <property type="match status" value="1"/>
</dbReference>
<dbReference type="Proteomes" id="UP001275084">
    <property type="component" value="Unassembled WGS sequence"/>
</dbReference>
<evidence type="ECO:0000256" key="9">
    <source>
        <dbReference type="PIRSR" id="PIRSR611150-2"/>
    </source>
</evidence>
<dbReference type="SMART" id="SM01110">
    <property type="entry name" value="Cutinase"/>
    <property type="match status" value="1"/>
</dbReference>
<dbReference type="Gene3D" id="3.40.50.1820">
    <property type="entry name" value="alpha/beta hydrolase"/>
    <property type="match status" value="1"/>
</dbReference>
<feature type="disulfide bond" evidence="9">
    <location>
        <begin position="227"/>
        <end position="234"/>
    </location>
</feature>
<dbReference type="Pfam" id="PF01083">
    <property type="entry name" value="Cutinase"/>
    <property type="match status" value="1"/>
</dbReference>
<reference evidence="10" key="1">
    <citation type="journal article" date="2023" name="Mol. Phylogenet. Evol.">
        <title>Genome-scale phylogeny and comparative genomics of the fungal order Sordariales.</title>
        <authorList>
            <person name="Hensen N."/>
            <person name="Bonometti L."/>
            <person name="Westerberg I."/>
            <person name="Brannstrom I.O."/>
            <person name="Guillou S."/>
            <person name="Cros-Aarteil S."/>
            <person name="Calhoun S."/>
            <person name="Haridas S."/>
            <person name="Kuo A."/>
            <person name="Mondo S."/>
            <person name="Pangilinan J."/>
            <person name="Riley R."/>
            <person name="LaButti K."/>
            <person name="Andreopoulos B."/>
            <person name="Lipzen A."/>
            <person name="Chen C."/>
            <person name="Yan M."/>
            <person name="Daum C."/>
            <person name="Ng V."/>
            <person name="Clum A."/>
            <person name="Steindorff A."/>
            <person name="Ohm R.A."/>
            <person name="Martin F."/>
            <person name="Silar P."/>
            <person name="Natvig D.O."/>
            <person name="Lalanne C."/>
            <person name="Gautier V."/>
            <person name="Ament-Velasquez S.L."/>
            <person name="Kruys A."/>
            <person name="Hutchinson M.I."/>
            <person name="Powell A.J."/>
            <person name="Barry K."/>
            <person name="Miller A.N."/>
            <person name="Grigoriev I.V."/>
            <person name="Debuchy R."/>
            <person name="Gladieux P."/>
            <person name="Hiltunen Thoren M."/>
            <person name="Johannesson H."/>
        </authorList>
    </citation>
    <scope>NUCLEOTIDE SEQUENCE</scope>
    <source>
        <strain evidence="10">CBS 955.72</strain>
    </source>
</reference>
<dbReference type="GO" id="GO:0005576">
    <property type="term" value="C:extracellular region"/>
    <property type="evidence" value="ECO:0007669"/>
    <property type="project" value="InterPro"/>
</dbReference>
<keyword evidence="11" id="KW-1185">Reference proteome</keyword>
<evidence type="ECO:0000256" key="8">
    <source>
        <dbReference type="PIRSR" id="PIRSR611150-1"/>
    </source>
</evidence>
<dbReference type="EMBL" id="JAUIQD010000004">
    <property type="protein sequence ID" value="KAK3353356.1"/>
    <property type="molecule type" value="Genomic_DNA"/>
</dbReference>
<evidence type="ECO:0000256" key="3">
    <source>
        <dbReference type="ARBA" id="ARBA00022487"/>
    </source>
</evidence>
<evidence type="ECO:0000256" key="5">
    <source>
        <dbReference type="ARBA" id="ARBA00022801"/>
    </source>
</evidence>
<name>A0AAJ0HIN5_9PEZI</name>
<protein>
    <recommendedName>
        <fullName evidence="2">cutinase</fullName>
        <ecNumber evidence="2">3.1.1.74</ecNumber>
    </recommendedName>
</protein>
<dbReference type="SUPFAM" id="SSF53474">
    <property type="entry name" value="alpha/beta-Hydrolases"/>
    <property type="match status" value="1"/>
</dbReference>
<comment type="catalytic activity">
    <reaction evidence="7">
        <text>cutin + H2O = cutin monomers.</text>
        <dbReference type="EC" id="3.1.1.74"/>
    </reaction>
</comment>
<accession>A0AAJ0HIN5</accession>
<dbReference type="EC" id="3.1.1.74" evidence="2"/>
<sequence length="267" mass="28435">MAAPGSAHPQTDGSLPREETATLLPEDAFIPFNTLLYWILKLFPVGILVQEAGDLIRAAESVVAAQLGITTTQYRGTTCNDVTIIFARGTGEAGNVGVLVGPELFDAVLARLSGTSATLAVQGVNYAADVSGFLLANRCKSPSPLMSHRWLTSQCFRANDVTQVLSFCPKTNIVMAGYSQGGQLVHNAVNLMSLVSQYRISSVVIFGDPNYPAPVDGVALARQLVICHGNDIICGRGDMVLLPHLTYAQDVGQAADFIVGNLWRTDV</sequence>
<comment type="similarity">
    <text evidence="1">Belongs to the cutinase family.</text>
</comment>
<reference evidence="10" key="2">
    <citation type="submission" date="2023-06" db="EMBL/GenBank/DDBJ databases">
        <authorList>
            <consortium name="Lawrence Berkeley National Laboratory"/>
            <person name="Haridas S."/>
            <person name="Hensen N."/>
            <person name="Bonometti L."/>
            <person name="Westerberg I."/>
            <person name="Brannstrom I.O."/>
            <person name="Guillou S."/>
            <person name="Cros-Aarteil S."/>
            <person name="Calhoun S."/>
            <person name="Kuo A."/>
            <person name="Mondo S."/>
            <person name="Pangilinan J."/>
            <person name="Riley R."/>
            <person name="Labutti K."/>
            <person name="Andreopoulos B."/>
            <person name="Lipzen A."/>
            <person name="Chen C."/>
            <person name="Yanf M."/>
            <person name="Daum C."/>
            <person name="Ng V."/>
            <person name="Clum A."/>
            <person name="Steindorff A."/>
            <person name="Ohm R."/>
            <person name="Martin F."/>
            <person name="Silar P."/>
            <person name="Natvig D."/>
            <person name="Lalanne C."/>
            <person name="Gautier V."/>
            <person name="Ament-Velasquez S.L."/>
            <person name="Kruys A."/>
            <person name="Hutchinson M.I."/>
            <person name="Powell A.J."/>
            <person name="Barry K."/>
            <person name="Miller A.N."/>
            <person name="Grigoriev I.V."/>
            <person name="Debuchy R."/>
            <person name="Gladieux P."/>
            <person name="Thoren M.H."/>
            <person name="Johannesson H."/>
        </authorList>
    </citation>
    <scope>NUCLEOTIDE SEQUENCE</scope>
    <source>
        <strain evidence="10">CBS 955.72</strain>
    </source>
</reference>
<keyword evidence="6 9" id="KW-1015">Disulfide bond</keyword>
<keyword evidence="5" id="KW-0378">Hydrolase</keyword>
<dbReference type="InterPro" id="IPR000675">
    <property type="entry name" value="Cutinase/axe"/>
</dbReference>
<evidence type="ECO:0000313" key="10">
    <source>
        <dbReference type="EMBL" id="KAK3353356.1"/>
    </source>
</evidence>
<feature type="active site" evidence="8">
    <location>
        <position position="231"/>
    </location>
</feature>
<dbReference type="GO" id="GO:0050525">
    <property type="term" value="F:cutinase activity"/>
    <property type="evidence" value="ECO:0007669"/>
    <property type="project" value="UniProtKB-EC"/>
</dbReference>
<keyword evidence="3" id="KW-0719">Serine esterase</keyword>
<proteinExistence type="inferred from homology"/>
<feature type="active site" description="Proton donor/acceptor" evidence="8">
    <location>
        <position position="244"/>
    </location>
</feature>
<evidence type="ECO:0000256" key="7">
    <source>
        <dbReference type="ARBA" id="ARBA00034045"/>
    </source>
</evidence>
<dbReference type="GO" id="GO:0016052">
    <property type="term" value="P:carbohydrate catabolic process"/>
    <property type="evidence" value="ECO:0007669"/>
    <property type="project" value="TreeGrafter"/>
</dbReference>
<dbReference type="InterPro" id="IPR029058">
    <property type="entry name" value="AB_hydrolase_fold"/>
</dbReference>
<evidence type="ECO:0000256" key="4">
    <source>
        <dbReference type="ARBA" id="ARBA00022729"/>
    </source>
</evidence>
<feature type="active site" description="Nucleophile" evidence="8">
    <location>
        <position position="179"/>
    </location>
</feature>
<dbReference type="PANTHER" id="PTHR48250">
    <property type="entry name" value="CUTINASE 2-RELATED"/>
    <property type="match status" value="1"/>
</dbReference>
<evidence type="ECO:0000256" key="2">
    <source>
        <dbReference type="ARBA" id="ARBA00013095"/>
    </source>
</evidence>
<dbReference type="PRINTS" id="PR00129">
    <property type="entry name" value="CUTINASE"/>
</dbReference>
<dbReference type="AlphaFoldDB" id="A0AAJ0HIN5"/>
<organism evidence="10 11">
    <name type="scientific">Lasiosphaeria hispida</name>
    <dbReference type="NCBI Taxonomy" id="260671"/>
    <lineage>
        <taxon>Eukaryota</taxon>
        <taxon>Fungi</taxon>
        <taxon>Dikarya</taxon>
        <taxon>Ascomycota</taxon>
        <taxon>Pezizomycotina</taxon>
        <taxon>Sordariomycetes</taxon>
        <taxon>Sordariomycetidae</taxon>
        <taxon>Sordariales</taxon>
        <taxon>Lasiosphaeriaceae</taxon>
        <taxon>Lasiosphaeria</taxon>
    </lineage>
</organism>
<gene>
    <name evidence="10" type="ORF">B0T25DRAFT_456167</name>
</gene>
<feature type="disulfide bond" evidence="9">
    <location>
        <begin position="79"/>
        <end position="168"/>
    </location>
</feature>
<evidence type="ECO:0000313" key="11">
    <source>
        <dbReference type="Proteomes" id="UP001275084"/>
    </source>
</evidence>
<evidence type="ECO:0000256" key="1">
    <source>
        <dbReference type="ARBA" id="ARBA00007534"/>
    </source>
</evidence>